<organism evidence="2 3">
    <name type="scientific">Streptomyces kasugaensis</name>
    <dbReference type="NCBI Taxonomy" id="1946"/>
    <lineage>
        <taxon>Bacteria</taxon>
        <taxon>Bacillati</taxon>
        <taxon>Actinomycetota</taxon>
        <taxon>Actinomycetes</taxon>
        <taxon>Kitasatosporales</taxon>
        <taxon>Streptomycetaceae</taxon>
        <taxon>Streptomyces</taxon>
    </lineage>
</organism>
<gene>
    <name evidence="2" type="ORF">EYS09_37680</name>
</gene>
<evidence type="ECO:0000313" key="2">
    <source>
        <dbReference type="EMBL" id="TBO54598.1"/>
    </source>
</evidence>
<reference evidence="2 3" key="1">
    <citation type="submission" date="2019-02" db="EMBL/GenBank/DDBJ databases">
        <title>Draft Genome Sequence of Streptomyces sp. AM-2504, identified by 16S rRNA comparative analysis as a Streptomyces Kasugaensis strain.</title>
        <authorList>
            <person name="Napolioni V."/>
            <person name="Giuliodori A.M."/>
            <person name="Spurio R."/>
            <person name="Fabbretti A."/>
        </authorList>
    </citation>
    <scope>NUCLEOTIDE SEQUENCE [LARGE SCALE GENOMIC DNA]</scope>
    <source>
        <strain evidence="2 3">AM-2504</strain>
    </source>
</reference>
<feature type="non-terminal residue" evidence="2">
    <location>
        <position position="130"/>
    </location>
</feature>
<evidence type="ECO:0000256" key="1">
    <source>
        <dbReference type="SAM" id="MobiDB-lite"/>
    </source>
</evidence>
<dbReference type="AlphaFoldDB" id="A0A4Q9HJ09"/>
<name>A0A4Q9HJ09_STRKA</name>
<feature type="region of interest" description="Disordered" evidence="1">
    <location>
        <begin position="31"/>
        <end position="57"/>
    </location>
</feature>
<keyword evidence="3" id="KW-1185">Reference proteome</keyword>
<dbReference type="Pfam" id="PF19720">
    <property type="entry name" value="DUF6214"/>
    <property type="match status" value="1"/>
</dbReference>
<dbReference type="Proteomes" id="UP000292452">
    <property type="component" value="Unassembled WGS sequence"/>
</dbReference>
<dbReference type="RefSeq" id="WP_242641308.1">
    <property type="nucleotide sequence ID" value="NZ_SIXH01000791.1"/>
</dbReference>
<accession>A0A4Q9HJ09</accession>
<dbReference type="EMBL" id="SIXH01000791">
    <property type="protein sequence ID" value="TBO54598.1"/>
    <property type="molecule type" value="Genomic_DNA"/>
</dbReference>
<comment type="caution">
    <text evidence="2">The sequence shown here is derived from an EMBL/GenBank/DDBJ whole genome shotgun (WGS) entry which is preliminary data.</text>
</comment>
<dbReference type="InterPro" id="IPR046186">
    <property type="entry name" value="DUF6214"/>
</dbReference>
<sequence length="130" mass="13873">MSESDFYTVNDRYKAQDVASEWPAWELQACGSAAPAPEPAASDAPAGSDDAGAVPPRLDPLGPWFSARLTFADGARIDVLVAVSGDRITVEDVRADPPLTLEGLAELARWIEGPLDDACRLATGRPRKPR</sequence>
<feature type="compositionally biased region" description="Low complexity" evidence="1">
    <location>
        <begin position="31"/>
        <end position="56"/>
    </location>
</feature>
<proteinExistence type="predicted"/>
<protein>
    <submittedName>
        <fullName evidence="2">Uncharacterized protein</fullName>
    </submittedName>
</protein>
<evidence type="ECO:0000313" key="3">
    <source>
        <dbReference type="Proteomes" id="UP000292452"/>
    </source>
</evidence>